<evidence type="ECO:0000259" key="11">
    <source>
        <dbReference type="Pfam" id="PF00109"/>
    </source>
</evidence>
<dbReference type="InterPro" id="IPR000794">
    <property type="entry name" value="Beta-ketoacyl_synthase"/>
</dbReference>
<evidence type="ECO:0000256" key="1">
    <source>
        <dbReference type="ARBA" id="ARBA00004496"/>
    </source>
</evidence>
<dbReference type="PANTHER" id="PTHR11712:SF306">
    <property type="entry name" value="3-OXOACYL-[ACYL-CARRIER-PROTEIN] SYNTHASE 1"/>
    <property type="match status" value="1"/>
</dbReference>
<dbReference type="InterPro" id="IPR014030">
    <property type="entry name" value="Ketoacyl_synth_N"/>
</dbReference>
<keyword evidence="13" id="KW-1185">Reference proteome</keyword>
<dbReference type="Proteomes" id="UP000287033">
    <property type="component" value="Unassembled WGS sequence"/>
</dbReference>
<evidence type="ECO:0000256" key="4">
    <source>
        <dbReference type="ARBA" id="ARBA00022679"/>
    </source>
</evidence>
<reference evidence="12 13" key="1">
    <citation type="journal article" date="2018" name="Nat. Ecol. Evol.">
        <title>Shark genomes provide insights into elasmobranch evolution and the origin of vertebrates.</title>
        <authorList>
            <person name="Hara Y"/>
            <person name="Yamaguchi K"/>
            <person name="Onimaru K"/>
            <person name="Kadota M"/>
            <person name="Koyanagi M"/>
            <person name="Keeley SD"/>
            <person name="Tatsumi K"/>
            <person name="Tanaka K"/>
            <person name="Motone F"/>
            <person name="Kageyama Y"/>
            <person name="Nozu R"/>
            <person name="Adachi N"/>
            <person name="Nishimura O"/>
            <person name="Nakagawa R"/>
            <person name="Tanegashima C"/>
            <person name="Kiyatake I"/>
            <person name="Matsumoto R"/>
            <person name="Murakumo K"/>
            <person name="Nishida K"/>
            <person name="Terakita A"/>
            <person name="Kuratani S"/>
            <person name="Sato K"/>
            <person name="Hyodo S Kuraku.S."/>
        </authorList>
    </citation>
    <scope>NUCLEOTIDE SEQUENCE [LARGE SCALE GENOMIC DNA]</scope>
</reference>
<dbReference type="EMBL" id="BEZZ01197632">
    <property type="protein sequence ID" value="GCC46553.1"/>
    <property type="molecule type" value="Genomic_DNA"/>
</dbReference>
<evidence type="ECO:0000256" key="10">
    <source>
        <dbReference type="ARBA" id="ARBA00048506"/>
    </source>
</evidence>
<dbReference type="GO" id="GO:0005829">
    <property type="term" value="C:cytosol"/>
    <property type="evidence" value="ECO:0007669"/>
    <property type="project" value="TreeGrafter"/>
</dbReference>
<accession>A0A401TV85</accession>
<evidence type="ECO:0000256" key="8">
    <source>
        <dbReference type="ARBA" id="ARBA00042143"/>
    </source>
</evidence>
<dbReference type="PROSITE" id="PS00606">
    <property type="entry name" value="KS3_1"/>
    <property type="match status" value="1"/>
</dbReference>
<evidence type="ECO:0000256" key="2">
    <source>
        <dbReference type="ARBA" id="ARBA00011738"/>
    </source>
</evidence>
<dbReference type="Pfam" id="PF00109">
    <property type="entry name" value="ketoacyl-synt"/>
    <property type="match status" value="1"/>
</dbReference>
<dbReference type="GO" id="GO:0006633">
    <property type="term" value="P:fatty acid biosynthetic process"/>
    <property type="evidence" value="ECO:0007669"/>
    <property type="project" value="InterPro"/>
</dbReference>
<evidence type="ECO:0000256" key="7">
    <source>
        <dbReference type="ARBA" id="ARBA00041620"/>
    </source>
</evidence>
<feature type="non-terminal residue" evidence="12">
    <location>
        <position position="172"/>
    </location>
</feature>
<evidence type="ECO:0000256" key="6">
    <source>
        <dbReference type="ARBA" id="ARBA00039450"/>
    </source>
</evidence>
<comment type="caution">
    <text evidence="12">The sequence shown here is derived from an EMBL/GenBank/DDBJ whole genome shotgun (WGS) entry which is preliminary data.</text>
</comment>
<comment type="catalytic activity">
    <reaction evidence="10">
        <text>a fatty acyl-[ACP] + malonyl-[ACP] + H(+) = a 3-oxoacyl-[ACP] + holo-[ACP] + CO2</text>
        <dbReference type="Rhea" id="RHEA:22836"/>
        <dbReference type="Rhea" id="RHEA-COMP:9623"/>
        <dbReference type="Rhea" id="RHEA-COMP:9685"/>
        <dbReference type="Rhea" id="RHEA-COMP:9916"/>
        <dbReference type="Rhea" id="RHEA-COMP:14125"/>
        <dbReference type="ChEBI" id="CHEBI:15378"/>
        <dbReference type="ChEBI" id="CHEBI:16526"/>
        <dbReference type="ChEBI" id="CHEBI:64479"/>
        <dbReference type="ChEBI" id="CHEBI:78449"/>
        <dbReference type="ChEBI" id="CHEBI:78776"/>
        <dbReference type="ChEBI" id="CHEBI:138651"/>
        <dbReference type="EC" id="2.3.1.41"/>
    </reaction>
    <physiologicalReaction direction="left-to-right" evidence="10">
        <dbReference type="Rhea" id="RHEA:22837"/>
    </physiologicalReaction>
</comment>
<gene>
    <name evidence="12" type="ORF">chiPu_0030960</name>
</gene>
<dbReference type="GO" id="GO:0004315">
    <property type="term" value="F:3-oxoacyl-[acyl-carrier-protein] synthase activity"/>
    <property type="evidence" value="ECO:0007669"/>
    <property type="project" value="UniProtKB-EC"/>
</dbReference>
<feature type="domain" description="Beta-ketoacyl synthase-like N-terminal" evidence="11">
    <location>
        <begin position="12"/>
        <end position="172"/>
    </location>
</feature>
<organism evidence="12 13">
    <name type="scientific">Chiloscyllium punctatum</name>
    <name type="common">Brownbanded bambooshark</name>
    <name type="synonym">Hemiscyllium punctatum</name>
    <dbReference type="NCBI Taxonomy" id="137246"/>
    <lineage>
        <taxon>Eukaryota</taxon>
        <taxon>Metazoa</taxon>
        <taxon>Chordata</taxon>
        <taxon>Craniata</taxon>
        <taxon>Vertebrata</taxon>
        <taxon>Chondrichthyes</taxon>
        <taxon>Elasmobranchii</taxon>
        <taxon>Galeomorphii</taxon>
        <taxon>Galeoidea</taxon>
        <taxon>Orectolobiformes</taxon>
        <taxon>Hemiscylliidae</taxon>
        <taxon>Chiloscyllium</taxon>
    </lineage>
</organism>
<dbReference type="PANTHER" id="PTHR11712">
    <property type="entry name" value="POLYKETIDE SYNTHASE-RELATED"/>
    <property type="match status" value="1"/>
</dbReference>
<keyword evidence="4" id="KW-0808">Transferase</keyword>
<comment type="subunit">
    <text evidence="2">Homodimer.</text>
</comment>
<proteinExistence type="predicted"/>
<evidence type="ECO:0000313" key="13">
    <source>
        <dbReference type="Proteomes" id="UP000287033"/>
    </source>
</evidence>
<dbReference type="AlphaFoldDB" id="A0A401TV85"/>
<dbReference type="SUPFAM" id="SSF53901">
    <property type="entry name" value="Thiolase-like"/>
    <property type="match status" value="1"/>
</dbReference>
<sequence>MRFLAEGAAWNHVAMEQAIRDSGLEENEVSNIRTGIIMGSGGPSTRTLVEAADIARAKGPKRVGPFAVPKGMSSTASATLATWFKIKGVNYSISSACATSNHCIGNAYETIQIGKQDVIFAGGCEELDWTLSVLFDAMGAMSSKYNDTPATASRPYDISRDGFVIAGGAGVV</sequence>
<dbReference type="OMA" id="VTNDAFH"/>
<dbReference type="EC" id="2.3.1.41" evidence="3"/>
<protein>
    <recommendedName>
        <fullName evidence="6">3-oxoacyl-[acyl-carrier-protein] synthase 1</fullName>
        <ecNumber evidence="3">2.3.1.41</ecNumber>
    </recommendedName>
    <alternativeName>
        <fullName evidence="7">3-oxoacyl-[acyl-carrier-protein] synthase I</fullName>
    </alternativeName>
    <alternativeName>
        <fullName evidence="8">Beta-ketoacyl-ACP synthase I</fullName>
    </alternativeName>
</protein>
<evidence type="ECO:0000313" key="12">
    <source>
        <dbReference type="EMBL" id="GCC46553.1"/>
    </source>
</evidence>
<evidence type="ECO:0000256" key="5">
    <source>
        <dbReference type="ARBA" id="ARBA00023315"/>
    </source>
</evidence>
<evidence type="ECO:0000256" key="3">
    <source>
        <dbReference type="ARBA" id="ARBA00013191"/>
    </source>
</evidence>
<dbReference type="OrthoDB" id="5334845at2759"/>
<comment type="subcellular location">
    <subcellularLocation>
        <location evidence="1">Cytoplasm</location>
    </subcellularLocation>
</comment>
<dbReference type="InterPro" id="IPR018201">
    <property type="entry name" value="Ketoacyl_synth_AS"/>
</dbReference>
<comment type="catalytic activity">
    <reaction evidence="9">
        <text>(3Z)-decenoyl-[ACP] + malonyl-[ACP] + H(+) = 3-oxo-(5Z)-dodecenoyl-[ACP] + holo-[ACP] + CO2</text>
        <dbReference type="Rhea" id="RHEA:54940"/>
        <dbReference type="Rhea" id="RHEA-COMP:9623"/>
        <dbReference type="Rhea" id="RHEA-COMP:9685"/>
        <dbReference type="Rhea" id="RHEA-COMP:9927"/>
        <dbReference type="Rhea" id="RHEA-COMP:14042"/>
        <dbReference type="ChEBI" id="CHEBI:15378"/>
        <dbReference type="ChEBI" id="CHEBI:16526"/>
        <dbReference type="ChEBI" id="CHEBI:64479"/>
        <dbReference type="ChEBI" id="CHEBI:78449"/>
        <dbReference type="ChEBI" id="CHEBI:78798"/>
        <dbReference type="ChEBI" id="CHEBI:138410"/>
    </reaction>
    <physiologicalReaction direction="left-to-right" evidence="9">
        <dbReference type="Rhea" id="RHEA:54941"/>
    </physiologicalReaction>
</comment>
<dbReference type="STRING" id="137246.A0A401TV85"/>
<keyword evidence="5" id="KW-0012">Acyltransferase</keyword>
<name>A0A401TV85_CHIPU</name>
<dbReference type="Gene3D" id="3.40.47.10">
    <property type="match status" value="1"/>
</dbReference>
<evidence type="ECO:0000256" key="9">
    <source>
        <dbReference type="ARBA" id="ARBA00048121"/>
    </source>
</evidence>
<dbReference type="InterPro" id="IPR016039">
    <property type="entry name" value="Thiolase-like"/>
</dbReference>